<dbReference type="EMBL" id="JBHSWA010000001">
    <property type="protein sequence ID" value="MFC6640844.1"/>
    <property type="molecule type" value="Genomic_DNA"/>
</dbReference>
<protein>
    <recommendedName>
        <fullName evidence="3">Pyrroline-5-carboxylate reductase</fullName>
    </recommendedName>
</protein>
<evidence type="ECO:0000313" key="1">
    <source>
        <dbReference type="EMBL" id="MFC6640844.1"/>
    </source>
</evidence>
<keyword evidence="2" id="KW-1185">Reference proteome</keyword>
<reference evidence="2" key="1">
    <citation type="journal article" date="2019" name="Int. J. Syst. Evol. Microbiol.">
        <title>The Global Catalogue of Microorganisms (GCM) 10K type strain sequencing project: providing services to taxonomists for standard genome sequencing and annotation.</title>
        <authorList>
            <consortium name="The Broad Institute Genomics Platform"/>
            <consortium name="The Broad Institute Genome Sequencing Center for Infectious Disease"/>
            <person name="Wu L."/>
            <person name="Ma J."/>
        </authorList>
    </citation>
    <scope>NUCLEOTIDE SEQUENCE [LARGE SCALE GENOMIC DNA]</scope>
    <source>
        <strain evidence="2">NBRC 111368</strain>
    </source>
</reference>
<evidence type="ECO:0000313" key="2">
    <source>
        <dbReference type="Proteomes" id="UP001596403"/>
    </source>
</evidence>
<organism evidence="1 2">
    <name type="scientific">Sulfitobacter profundi</name>
    <dbReference type="NCBI Taxonomy" id="2679961"/>
    <lineage>
        <taxon>Bacteria</taxon>
        <taxon>Pseudomonadati</taxon>
        <taxon>Pseudomonadota</taxon>
        <taxon>Alphaproteobacteria</taxon>
        <taxon>Rhodobacterales</taxon>
        <taxon>Roseobacteraceae</taxon>
        <taxon>Sulfitobacter</taxon>
    </lineage>
</organism>
<sequence length="56" mass="6059">MTPPNELKDLMRQLFSISIEEAQGGLEETALRSAVEALRQIEKRAKAAMQSAAASA</sequence>
<dbReference type="Proteomes" id="UP001596403">
    <property type="component" value="Unassembled WGS sequence"/>
</dbReference>
<gene>
    <name evidence="1" type="ORF">ACFQAU_02950</name>
</gene>
<proteinExistence type="predicted"/>
<name>A0ABW1YUB0_9RHOB</name>
<evidence type="ECO:0008006" key="3">
    <source>
        <dbReference type="Google" id="ProtNLM"/>
    </source>
</evidence>
<comment type="caution">
    <text evidence="1">The sequence shown here is derived from an EMBL/GenBank/DDBJ whole genome shotgun (WGS) entry which is preliminary data.</text>
</comment>
<accession>A0ABW1YUB0</accession>